<proteinExistence type="predicted"/>
<dbReference type="Proteomes" id="UP000199088">
    <property type="component" value="Unassembled WGS sequence"/>
</dbReference>
<dbReference type="AlphaFoldDB" id="A0A1H0HF41"/>
<dbReference type="RefSeq" id="WP_091242280.1">
    <property type="nucleotide sequence ID" value="NZ_FNIR01000004.1"/>
</dbReference>
<dbReference type="STRING" id="1052260.SAMN05660199_01442"/>
<reference evidence="2" key="1">
    <citation type="submission" date="2016-10" db="EMBL/GenBank/DDBJ databases">
        <authorList>
            <person name="Varghese N."/>
            <person name="Submissions S."/>
        </authorList>
    </citation>
    <scope>NUCLEOTIDE SEQUENCE [LARGE SCALE GENOMIC DNA]</scope>
    <source>
        <strain evidence="2">DSM 45843</strain>
    </source>
</reference>
<sequence>MISTTTTKAPTYAGAFAVRGVDAVAGGVTAAERTTGLPVGGHLRLRPVVDVPMTGLPIGATAVQLNSDTPGDLPPRDPLS</sequence>
<gene>
    <name evidence="1" type="ORF">SAMN05660199_01442</name>
</gene>
<organism evidence="1 2">
    <name type="scientific">Klenkia soli</name>
    <dbReference type="NCBI Taxonomy" id="1052260"/>
    <lineage>
        <taxon>Bacteria</taxon>
        <taxon>Bacillati</taxon>
        <taxon>Actinomycetota</taxon>
        <taxon>Actinomycetes</taxon>
        <taxon>Geodermatophilales</taxon>
        <taxon>Geodermatophilaceae</taxon>
        <taxon>Klenkia</taxon>
    </lineage>
</organism>
<evidence type="ECO:0000313" key="2">
    <source>
        <dbReference type="Proteomes" id="UP000199088"/>
    </source>
</evidence>
<protein>
    <submittedName>
        <fullName evidence="1">Uncharacterized protein</fullName>
    </submittedName>
</protein>
<evidence type="ECO:0000313" key="1">
    <source>
        <dbReference type="EMBL" id="SDO17782.1"/>
    </source>
</evidence>
<keyword evidence="2" id="KW-1185">Reference proteome</keyword>
<dbReference type="OrthoDB" id="5195023at2"/>
<accession>A0A1H0HF41</accession>
<name>A0A1H0HF41_9ACTN</name>
<dbReference type="EMBL" id="FNIR01000004">
    <property type="protein sequence ID" value="SDO17782.1"/>
    <property type="molecule type" value="Genomic_DNA"/>
</dbReference>